<evidence type="ECO:0000256" key="3">
    <source>
        <dbReference type="ARBA" id="ARBA00022448"/>
    </source>
</evidence>
<evidence type="ECO:0000256" key="7">
    <source>
        <dbReference type="ARBA" id="ARBA00023136"/>
    </source>
</evidence>
<dbReference type="SUPFAM" id="SSF143865">
    <property type="entry name" value="CorA soluble domain-like"/>
    <property type="match status" value="1"/>
</dbReference>
<dbReference type="Pfam" id="PF01544">
    <property type="entry name" value="CorA"/>
    <property type="match status" value="1"/>
</dbReference>
<dbReference type="GO" id="GO:0015095">
    <property type="term" value="F:magnesium ion transmembrane transporter activity"/>
    <property type="evidence" value="ECO:0007669"/>
    <property type="project" value="TreeGrafter"/>
</dbReference>
<dbReference type="PANTHER" id="PTHR46494">
    <property type="entry name" value="CORA FAMILY METAL ION TRANSPORTER (EUROFUNG)"/>
    <property type="match status" value="1"/>
</dbReference>
<name>A0A1G2CVB2_9BACT</name>
<dbReference type="GO" id="GO:0015087">
    <property type="term" value="F:cobalt ion transmembrane transporter activity"/>
    <property type="evidence" value="ECO:0007669"/>
    <property type="project" value="TreeGrafter"/>
</dbReference>
<organism evidence="9 10">
    <name type="scientific">Candidatus Lloydbacteria bacterium RIFCSPHIGHO2_01_FULL_49_22</name>
    <dbReference type="NCBI Taxonomy" id="1798658"/>
    <lineage>
        <taxon>Bacteria</taxon>
        <taxon>Candidatus Lloydiibacteriota</taxon>
    </lineage>
</organism>
<dbReference type="InterPro" id="IPR045863">
    <property type="entry name" value="CorA_TM1_TM2"/>
</dbReference>
<gene>
    <name evidence="9" type="ORF">A2845_02480</name>
</gene>
<keyword evidence="5 8" id="KW-0812">Transmembrane</keyword>
<dbReference type="Gene3D" id="3.30.460.20">
    <property type="entry name" value="CorA soluble domain-like"/>
    <property type="match status" value="1"/>
</dbReference>
<dbReference type="SUPFAM" id="SSF144083">
    <property type="entry name" value="Magnesium transport protein CorA, transmembrane region"/>
    <property type="match status" value="1"/>
</dbReference>
<dbReference type="GO" id="GO:0000287">
    <property type="term" value="F:magnesium ion binding"/>
    <property type="evidence" value="ECO:0007669"/>
    <property type="project" value="TreeGrafter"/>
</dbReference>
<evidence type="ECO:0000313" key="10">
    <source>
        <dbReference type="Proteomes" id="UP000177122"/>
    </source>
</evidence>
<keyword evidence="7 8" id="KW-0472">Membrane</keyword>
<dbReference type="InterPro" id="IPR002523">
    <property type="entry name" value="MgTranspt_CorA/ZnTranspt_ZntB"/>
</dbReference>
<evidence type="ECO:0008006" key="11">
    <source>
        <dbReference type="Google" id="ProtNLM"/>
    </source>
</evidence>
<evidence type="ECO:0000256" key="1">
    <source>
        <dbReference type="ARBA" id="ARBA00004651"/>
    </source>
</evidence>
<feature type="transmembrane region" description="Helical" evidence="8">
    <location>
        <begin position="248"/>
        <end position="268"/>
    </location>
</feature>
<dbReference type="Proteomes" id="UP000177122">
    <property type="component" value="Unassembled WGS sequence"/>
</dbReference>
<comment type="caution">
    <text evidence="9">The sequence shown here is derived from an EMBL/GenBank/DDBJ whole genome shotgun (WGS) entry which is preliminary data.</text>
</comment>
<keyword evidence="4" id="KW-1003">Cell membrane</keyword>
<keyword evidence="6 8" id="KW-1133">Transmembrane helix</keyword>
<evidence type="ECO:0000256" key="5">
    <source>
        <dbReference type="ARBA" id="ARBA00022692"/>
    </source>
</evidence>
<evidence type="ECO:0000256" key="6">
    <source>
        <dbReference type="ARBA" id="ARBA00022989"/>
    </source>
</evidence>
<sequence>MKRMISRYKYHTLTWIDMESPTNEEVREIMEEFDIHPIAADELLGPSLRPKVDHYANFIYLILHFPAIRHSHQTKSQEVDFIIGKKFLITVRYELLDPLHKFSKVFEVNSILDKSDIGDHAGYLFFYMIRKIYASLGHELSIIGDTLKSVEDRIFHGEEREMVAELSVIHRDLLEFHRALRMHRGVLQSLSVASEEFFGKEFVHYTENIIGEFLKVEEMLQDQKEVLNDLRATNDSLLTTKTNEIMKLLTATTFLMLPANLIGALFGMNTHDTPIIGRDYDFWIVAGIMFAVAFTTFIFFKFKKWI</sequence>
<dbReference type="EMBL" id="MHLI01000015">
    <property type="protein sequence ID" value="OGZ05162.1"/>
    <property type="molecule type" value="Genomic_DNA"/>
</dbReference>
<dbReference type="GO" id="GO:0005886">
    <property type="term" value="C:plasma membrane"/>
    <property type="evidence" value="ECO:0007669"/>
    <property type="project" value="UniProtKB-SubCell"/>
</dbReference>
<dbReference type="AlphaFoldDB" id="A0A1G2CVB2"/>
<evidence type="ECO:0000313" key="9">
    <source>
        <dbReference type="EMBL" id="OGZ05162.1"/>
    </source>
</evidence>
<protein>
    <recommendedName>
        <fullName evidence="11">Magnesium transporter CorA</fullName>
    </recommendedName>
</protein>
<keyword evidence="3" id="KW-0813">Transport</keyword>
<dbReference type="PANTHER" id="PTHR46494:SF1">
    <property type="entry name" value="CORA FAMILY METAL ION TRANSPORTER (EUROFUNG)"/>
    <property type="match status" value="1"/>
</dbReference>
<comment type="subcellular location">
    <subcellularLocation>
        <location evidence="1">Cell membrane</location>
        <topology evidence="1">Multi-pass membrane protein</topology>
    </subcellularLocation>
</comment>
<evidence type="ECO:0000256" key="8">
    <source>
        <dbReference type="SAM" id="Phobius"/>
    </source>
</evidence>
<feature type="transmembrane region" description="Helical" evidence="8">
    <location>
        <begin position="280"/>
        <end position="300"/>
    </location>
</feature>
<reference evidence="9 10" key="1">
    <citation type="journal article" date="2016" name="Nat. Commun.">
        <title>Thousands of microbial genomes shed light on interconnected biogeochemical processes in an aquifer system.</title>
        <authorList>
            <person name="Anantharaman K."/>
            <person name="Brown C.T."/>
            <person name="Hug L.A."/>
            <person name="Sharon I."/>
            <person name="Castelle C.J."/>
            <person name="Probst A.J."/>
            <person name="Thomas B.C."/>
            <person name="Singh A."/>
            <person name="Wilkins M.J."/>
            <person name="Karaoz U."/>
            <person name="Brodie E.L."/>
            <person name="Williams K.H."/>
            <person name="Hubbard S.S."/>
            <person name="Banfield J.F."/>
        </authorList>
    </citation>
    <scope>NUCLEOTIDE SEQUENCE [LARGE SCALE GENOMIC DNA]</scope>
</reference>
<accession>A0A1G2CVB2</accession>
<dbReference type="Gene3D" id="1.20.58.340">
    <property type="entry name" value="Magnesium transport protein CorA, transmembrane region"/>
    <property type="match status" value="2"/>
</dbReference>
<proteinExistence type="inferred from homology"/>
<dbReference type="GO" id="GO:0050897">
    <property type="term" value="F:cobalt ion binding"/>
    <property type="evidence" value="ECO:0007669"/>
    <property type="project" value="TreeGrafter"/>
</dbReference>
<evidence type="ECO:0000256" key="4">
    <source>
        <dbReference type="ARBA" id="ARBA00022475"/>
    </source>
</evidence>
<evidence type="ECO:0000256" key="2">
    <source>
        <dbReference type="ARBA" id="ARBA00009765"/>
    </source>
</evidence>
<dbReference type="InterPro" id="IPR045861">
    <property type="entry name" value="CorA_cytoplasmic_dom"/>
</dbReference>
<comment type="similarity">
    <text evidence="2">Belongs to the CorA metal ion transporter (MIT) (TC 1.A.35) family.</text>
</comment>